<gene>
    <name evidence="2" type="ORF">I4I81_29780</name>
</gene>
<accession>A0ABS6V1N4</accession>
<dbReference type="RefSeq" id="WP_218600959.1">
    <property type="nucleotide sequence ID" value="NZ_JADQDJ010000007.1"/>
</dbReference>
<proteinExistence type="predicted"/>
<name>A0ABS6V1N4_9PSEU</name>
<evidence type="ECO:0000256" key="1">
    <source>
        <dbReference type="SAM" id="MobiDB-lite"/>
    </source>
</evidence>
<feature type="region of interest" description="Disordered" evidence="1">
    <location>
        <begin position="238"/>
        <end position="273"/>
    </location>
</feature>
<sequence length="273" mass="27745">MTTLCVALAACWPDPAGAVVVEADPAGGDVAMRFGLAQSPGLLSLAAAARGGVAGGRGEDAQLLWRHAQALPGNVLVVASPPDAARARGALAVLAAPDPAGGLGPLLAAAAHPGAVVVADCGRADPGSPVMPLLRSADVMVLLTGAHADELAHLARRIPEIGAWSRHPVLLLADRDKDRGHSIAAVARELGVAPLARVPFDPRGAAVLSGRRSVLRWHHSGPGRSLLGRSAREIADLLAPGAPAPTTVGRPERARRRAAARRQNDSNVAGRAS</sequence>
<evidence type="ECO:0000313" key="3">
    <source>
        <dbReference type="Proteomes" id="UP000694287"/>
    </source>
</evidence>
<reference evidence="2 3" key="1">
    <citation type="submission" date="2020-11" db="EMBL/GenBank/DDBJ databases">
        <title>Pseudonocardia abyssalis sp. nov. and Pseudonocardia oceani sp. nov., description and phylogenomic analysis of two novel actinomycetes isolated from the deep Southern Ocean.</title>
        <authorList>
            <person name="Parra J."/>
        </authorList>
    </citation>
    <scope>NUCLEOTIDE SEQUENCE [LARGE SCALE GENOMIC DNA]</scope>
    <source>
        <strain evidence="2 3">KRD-168</strain>
    </source>
</reference>
<keyword evidence="3" id="KW-1185">Reference proteome</keyword>
<dbReference type="EMBL" id="JADQDK010000001">
    <property type="protein sequence ID" value="MBW0138423.1"/>
    <property type="molecule type" value="Genomic_DNA"/>
</dbReference>
<comment type="caution">
    <text evidence="2">The sequence shown here is derived from an EMBL/GenBank/DDBJ whole genome shotgun (WGS) entry which is preliminary data.</text>
</comment>
<evidence type="ECO:0000313" key="2">
    <source>
        <dbReference type="EMBL" id="MBW0138423.1"/>
    </source>
</evidence>
<protein>
    <submittedName>
        <fullName evidence="2">Chromosome partitioning protein</fullName>
    </submittedName>
</protein>
<dbReference type="Proteomes" id="UP000694287">
    <property type="component" value="Unassembled WGS sequence"/>
</dbReference>
<organism evidence="2 3">
    <name type="scientific">Pseudonocardia abyssalis</name>
    <dbReference type="NCBI Taxonomy" id="2792008"/>
    <lineage>
        <taxon>Bacteria</taxon>
        <taxon>Bacillati</taxon>
        <taxon>Actinomycetota</taxon>
        <taxon>Actinomycetes</taxon>
        <taxon>Pseudonocardiales</taxon>
        <taxon>Pseudonocardiaceae</taxon>
        <taxon>Pseudonocardia</taxon>
    </lineage>
</organism>